<name>A0A7J2U3J5_9CREN</name>
<evidence type="ECO:0000313" key="1">
    <source>
        <dbReference type="EMBL" id="HEM66833.1"/>
    </source>
</evidence>
<gene>
    <name evidence="1" type="ORF">ENO26_04590</name>
</gene>
<protein>
    <submittedName>
        <fullName evidence="1">Uncharacterized protein</fullName>
    </submittedName>
</protein>
<comment type="caution">
    <text evidence="1">The sequence shown here is derived from an EMBL/GenBank/DDBJ whole genome shotgun (WGS) entry which is preliminary data.</text>
</comment>
<proteinExistence type="predicted"/>
<accession>A0A7J2U3J5</accession>
<reference evidence="1" key="1">
    <citation type="journal article" date="2020" name="mSystems">
        <title>Genome- and Community-Level Interaction Insights into Carbon Utilization and Element Cycling Functions of Hydrothermarchaeota in Hydrothermal Sediment.</title>
        <authorList>
            <person name="Zhou Z."/>
            <person name="Liu Y."/>
            <person name="Xu W."/>
            <person name="Pan J."/>
            <person name="Luo Z.H."/>
            <person name="Li M."/>
        </authorList>
    </citation>
    <scope>NUCLEOTIDE SEQUENCE [LARGE SCALE GENOMIC DNA]</scope>
    <source>
        <strain evidence="1">SpSt-125</strain>
    </source>
</reference>
<sequence length="429" mass="49616">MECDFEELLEKLRTYVRLDQNKVPRFSELVGVELFEKFRLCVVRSVAGNELEIAYKWISETKRALDNALKTLSISSYTLPKELSSFISDPLQHLKKKVFNYSYDLLRGSISFEEFYEKVLRAVTTSLRANLRGCYQLWALTTMMKLFGEMGYVIAYPESRYLNFDRSGKQKLGVIPPNFVLLSIGRGYLSFFHEAPRPLGWEDTGDLQKVWSLYTALRPDLMVYSGRVMDIVDLSSSPPIKRPDAIIEFKELEDWWKRVRDLKGFLRRPLTAEEWRSKWINGLFEGLAEAMGVKRVDVEKRVEEGASMRVKEYQLVLLYKATYKPRKILLVSRKETPPEVKKSLIESGIDVLDRVEFSEERLREAVNQLSEIASFNSSETVVIEVPRSVAIELEAIRMRLKLNSLGEVIGYLVRSLHDSGAKPWFTSSE</sequence>
<dbReference type="AlphaFoldDB" id="A0A7J2U3J5"/>
<dbReference type="EMBL" id="DSEU01000030">
    <property type="protein sequence ID" value="HEM66833.1"/>
    <property type="molecule type" value="Genomic_DNA"/>
</dbReference>
<organism evidence="1">
    <name type="scientific">Ignisphaera aggregans</name>
    <dbReference type="NCBI Taxonomy" id="334771"/>
    <lineage>
        <taxon>Archaea</taxon>
        <taxon>Thermoproteota</taxon>
        <taxon>Thermoprotei</taxon>
        <taxon>Desulfurococcales</taxon>
        <taxon>Desulfurococcaceae</taxon>
        <taxon>Ignisphaera</taxon>
    </lineage>
</organism>